<proteinExistence type="predicted"/>
<dbReference type="InterPro" id="IPR036371">
    <property type="entry name" value="TPK_B1-bd_sf"/>
</dbReference>
<dbReference type="EC" id="2.7.6.2" evidence="5"/>
<organism evidence="7 8">
    <name type="scientific">Clostridium sardiniense</name>
    <name type="common">Clostridium absonum</name>
    <dbReference type="NCBI Taxonomy" id="29369"/>
    <lineage>
        <taxon>Bacteria</taxon>
        <taxon>Bacillati</taxon>
        <taxon>Bacillota</taxon>
        <taxon>Clostridia</taxon>
        <taxon>Eubacteriales</taxon>
        <taxon>Clostridiaceae</taxon>
        <taxon>Clostridium</taxon>
    </lineage>
</organism>
<dbReference type="CDD" id="cd07995">
    <property type="entry name" value="TPK"/>
    <property type="match status" value="1"/>
</dbReference>
<evidence type="ECO:0000256" key="2">
    <source>
        <dbReference type="ARBA" id="ARBA00022741"/>
    </source>
</evidence>
<evidence type="ECO:0000313" key="7">
    <source>
        <dbReference type="EMBL" id="MBY0755530.1"/>
    </source>
</evidence>
<comment type="caution">
    <text evidence="7">The sequence shown here is derived from an EMBL/GenBank/DDBJ whole genome shotgun (WGS) entry which is preliminary data.</text>
</comment>
<keyword evidence="2" id="KW-0547">Nucleotide-binding</keyword>
<keyword evidence="3" id="KW-0418">Kinase</keyword>
<dbReference type="SUPFAM" id="SSF63999">
    <property type="entry name" value="Thiamin pyrophosphokinase, catalytic domain"/>
    <property type="match status" value="1"/>
</dbReference>
<evidence type="ECO:0000256" key="5">
    <source>
        <dbReference type="NCBIfam" id="TIGR01378"/>
    </source>
</evidence>
<name>A0ABS7KXI6_CLOSR</name>
<reference evidence="7 8" key="1">
    <citation type="journal article" date="2021" name="Cell Host Microbe">
        <title>in vivo commensal control of Clostridioides difficile virulence.</title>
        <authorList>
            <person name="Girinathan B.P."/>
            <person name="Dibenedetto N."/>
            <person name="Worley J.N."/>
            <person name="Peltier J."/>
            <person name="Arrieta-Ortiz M.L."/>
            <person name="Rupa Christinal Immanuel S."/>
            <person name="Lavin R."/>
            <person name="Delaney M.L."/>
            <person name="Cummins C."/>
            <person name="Hoffmann M."/>
            <person name="Luo Y."/>
            <person name="Gonzalez-Escalona N."/>
            <person name="Allard M."/>
            <person name="Onderdonk A.B."/>
            <person name="Gerber G.K."/>
            <person name="Sonenshein A.L."/>
            <person name="Baliga N."/>
            <person name="Dupuy B."/>
            <person name="Bry L."/>
        </authorList>
    </citation>
    <scope>NUCLEOTIDE SEQUENCE [LARGE SCALE GENOMIC DNA]</scope>
    <source>
        <strain evidence="7 8">DSM 599</strain>
    </source>
</reference>
<gene>
    <name evidence="7" type="ORF">K5V21_08670</name>
</gene>
<dbReference type="InterPro" id="IPR007373">
    <property type="entry name" value="Thiamin_PyroPKinase_B1-bd"/>
</dbReference>
<dbReference type="Pfam" id="PF04263">
    <property type="entry name" value="TPK_catalytic"/>
    <property type="match status" value="1"/>
</dbReference>
<evidence type="ECO:0000256" key="1">
    <source>
        <dbReference type="ARBA" id="ARBA00022679"/>
    </source>
</evidence>
<dbReference type="Pfam" id="PF04265">
    <property type="entry name" value="TPK_B1_binding"/>
    <property type="match status" value="1"/>
</dbReference>
<evidence type="ECO:0000256" key="3">
    <source>
        <dbReference type="ARBA" id="ARBA00022777"/>
    </source>
</evidence>
<keyword evidence="4" id="KW-0067">ATP-binding</keyword>
<dbReference type="SUPFAM" id="SSF63862">
    <property type="entry name" value="Thiamin pyrophosphokinase, substrate-binding domain"/>
    <property type="match status" value="1"/>
</dbReference>
<feature type="domain" description="Thiamin pyrophosphokinase thiamin-binding" evidence="6">
    <location>
        <begin position="140"/>
        <end position="206"/>
    </location>
</feature>
<dbReference type="SMART" id="SM00983">
    <property type="entry name" value="TPK_B1_binding"/>
    <property type="match status" value="1"/>
</dbReference>
<sequence length="212" mass="24107">MRAIIVTGGNPPSEKLLKSYIKENDIIIGVDSGCNILYKLNIIPNLILGDFDSIRKEVLEYFLENGVNIEKYNSEKDYTDTDLGYRKAKEVFNVNDILMFGATGSRLDHTLGNIGILFRALKDKIKMEIIDEHNRMYIVDKSSIIKKEEGMVISFHALSEVVKNFTIRGGKYDLTSYDMTLLEPRAICNEFLASDINITFDSGIILVMYTRD</sequence>
<dbReference type="InterPro" id="IPR053149">
    <property type="entry name" value="TPK"/>
</dbReference>
<dbReference type="InterPro" id="IPR007371">
    <property type="entry name" value="TPK_catalytic"/>
</dbReference>
<dbReference type="Proteomes" id="UP001299068">
    <property type="component" value="Unassembled WGS sequence"/>
</dbReference>
<keyword evidence="1 7" id="KW-0808">Transferase</keyword>
<keyword evidence="8" id="KW-1185">Reference proteome</keyword>
<evidence type="ECO:0000259" key="6">
    <source>
        <dbReference type="SMART" id="SM00983"/>
    </source>
</evidence>
<accession>A0ABS7KXI6</accession>
<dbReference type="GO" id="GO:0004788">
    <property type="term" value="F:thiamine diphosphokinase activity"/>
    <property type="evidence" value="ECO:0007669"/>
    <property type="project" value="UniProtKB-EC"/>
</dbReference>
<dbReference type="Gene3D" id="3.40.50.10240">
    <property type="entry name" value="Thiamin pyrophosphokinase, catalytic domain"/>
    <property type="match status" value="1"/>
</dbReference>
<dbReference type="NCBIfam" id="TIGR01378">
    <property type="entry name" value="thi_PPkinase"/>
    <property type="match status" value="1"/>
</dbReference>
<dbReference type="PANTHER" id="PTHR41299:SF1">
    <property type="entry name" value="THIAMINE PYROPHOSPHOKINASE"/>
    <property type="match status" value="1"/>
</dbReference>
<evidence type="ECO:0000313" key="8">
    <source>
        <dbReference type="Proteomes" id="UP001299068"/>
    </source>
</evidence>
<dbReference type="PANTHER" id="PTHR41299">
    <property type="entry name" value="THIAMINE PYROPHOSPHOKINASE"/>
    <property type="match status" value="1"/>
</dbReference>
<dbReference type="InterPro" id="IPR036759">
    <property type="entry name" value="TPK_catalytic_sf"/>
</dbReference>
<dbReference type="EMBL" id="JAIKTU010000006">
    <property type="protein sequence ID" value="MBY0755530.1"/>
    <property type="molecule type" value="Genomic_DNA"/>
</dbReference>
<dbReference type="InterPro" id="IPR006282">
    <property type="entry name" value="Thi_PPkinase"/>
</dbReference>
<evidence type="ECO:0000256" key="4">
    <source>
        <dbReference type="ARBA" id="ARBA00022840"/>
    </source>
</evidence>
<dbReference type="RefSeq" id="WP_204595245.1">
    <property type="nucleotide sequence ID" value="NZ_JAFBDA010000011.1"/>
</dbReference>
<protein>
    <recommendedName>
        <fullName evidence="5">Thiamine diphosphokinase</fullName>
        <ecNumber evidence="5">2.7.6.2</ecNumber>
    </recommendedName>
</protein>